<evidence type="ECO:0000313" key="3">
    <source>
        <dbReference type="Proteomes" id="UP000298493"/>
    </source>
</evidence>
<reference evidence="2 3" key="1">
    <citation type="submission" date="2019-04" db="EMBL/GenBank/DDBJ databases">
        <title>High contiguity whole genome sequence and gene annotation resource for two Venturia nashicola isolates.</title>
        <authorList>
            <person name="Prokchorchik M."/>
            <person name="Won K."/>
            <person name="Lee Y."/>
            <person name="Choi E.D."/>
            <person name="Segonzac C."/>
            <person name="Sohn K.H."/>
        </authorList>
    </citation>
    <scope>NUCLEOTIDE SEQUENCE [LARGE SCALE GENOMIC DNA]</scope>
    <source>
        <strain evidence="2 3">PRI2</strain>
    </source>
</reference>
<name>A0A4Z1P5C0_9PEZI</name>
<gene>
    <name evidence="2" type="ORF">E6O75_ATG06891</name>
</gene>
<feature type="compositionally biased region" description="Polar residues" evidence="1">
    <location>
        <begin position="60"/>
        <end position="69"/>
    </location>
</feature>
<proteinExistence type="predicted"/>
<comment type="caution">
    <text evidence="2">The sequence shown here is derived from an EMBL/GenBank/DDBJ whole genome shotgun (WGS) entry which is preliminary data.</text>
</comment>
<accession>A0A4Z1P5C0</accession>
<feature type="region of interest" description="Disordered" evidence="1">
    <location>
        <begin position="60"/>
        <end position="100"/>
    </location>
</feature>
<evidence type="ECO:0000313" key="2">
    <source>
        <dbReference type="EMBL" id="TID19553.1"/>
    </source>
</evidence>
<evidence type="ECO:0000256" key="1">
    <source>
        <dbReference type="SAM" id="MobiDB-lite"/>
    </source>
</evidence>
<protein>
    <submittedName>
        <fullName evidence="2">Uncharacterized protein</fullName>
    </submittedName>
</protein>
<dbReference type="Proteomes" id="UP000298493">
    <property type="component" value="Unassembled WGS sequence"/>
</dbReference>
<dbReference type="AlphaFoldDB" id="A0A4Z1P5C0"/>
<sequence length="100" mass="11041">MTSSLGTKSINCLTDRQGDVTQLRKNLIRSLELKHGQYSPTFLSASNRAARLARGYSTMLSSGQLTNSKPLPRTSLEHPKNNLGHDSASHIPHQNDQTKK</sequence>
<dbReference type="EMBL" id="SNSC02000012">
    <property type="protein sequence ID" value="TID19553.1"/>
    <property type="molecule type" value="Genomic_DNA"/>
</dbReference>
<organism evidence="2 3">
    <name type="scientific">Venturia nashicola</name>
    <dbReference type="NCBI Taxonomy" id="86259"/>
    <lineage>
        <taxon>Eukaryota</taxon>
        <taxon>Fungi</taxon>
        <taxon>Dikarya</taxon>
        <taxon>Ascomycota</taxon>
        <taxon>Pezizomycotina</taxon>
        <taxon>Dothideomycetes</taxon>
        <taxon>Pleosporomycetidae</taxon>
        <taxon>Venturiales</taxon>
        <taxon>Venturiaceae</taxon>
        <taxon>Venturia</taxon>
    </lineage>
</organism>
<keyword evidence="3" id="KW-1185">Reference proteome</keyword>